<keyword evidence="2" id="KW-1185">Reference proteome</keyword>
<protein>
    <submittedName>
        <fullName evidence="1">Uncharacterized protein</fullName>
    </submittedName>
</protein>
<name>A0ACC5YS34_9TELE</name>
<dbReference type="EMBL" id="CM040985">
    <property type="protein sequence ID" value="MCJ8737831.1"/>
    <property type="molecule type" value="Genomic_DNA"/>
</dbReference>
<comment type="caution">
    <text evidence="1">The sequence shown here is derived from an EMBL/GenBank/DDBJ whole genome shotgun (WGS) entry which is preliminary data.</text>
</comment>
<proteinExistence type="predicted"/>
<accession>A0ACC5YS34</accession>
<reference evidence="1" key="1">
    <citation type="submission" date="2020-02" db="EMBL/GenBank/DDBJ databases">
        <title>Genome sequencing of the panga catfish, Pangasius djambal.</title>
        <authorList>
            <person name="Wen M."/>
            <person name="Zahm M."/>
            <person name="Roques C."/>
            <person name="Cabau C."/>
            <person name="Klopp C."/>
            <person name="Donnadieu C."/>
            <person name="Jouanno E."/>
            <person name="Avarre J.-C."/>
            <person name="Campet M."/>
            <person name="Ha T."/>
            <person name="Dugue R."/>
            <person name="Lampietro C."/>
            <person name="Louis A."/>
            <person name="Herpin A."/>
            <person name="Echchiki A."/>
            <person name="Berthelot C."/>
            <person name="Parey E."/>
            <person name="Roest-Crollius H."/>
            <person name="Braasch I."/>
            <person name="Postlethwait J.H."/>
            <person name="Bobe J."/>
            <person name="Montfort J."/>
            <person name="Bouchez O."/>
            <person name="Begum T."/>
            <person name="Schartl M."/>
            <person name="Gustiano R."/>
            <person name="Guiguen Y."/>
        </authorList>
    </citation>
    <scope>NUCLEOTIDE SEQUENCE</scope>
    <source>
        <strain evidence="1">Pdj_M5554</strain>
    </source>
</reference>
<gene>
    <name evidence="1" type="ORF">PDJAM_G00028420</name>
</gene>
<organism evidence="1 2">
    <name type="scientific">Pangasius djambal</name>
    <dbReference type="NCBI Taxonomy" id="1691987"/>
    <lineage>
        <taxon>Eukaryota</taxon>
        <taxon>Metazoa</taxon>
        <taxon>Chordata</taxon>
        <taxon>Craniata</taxon>
        <taxon>Vertebrata</taxon>
        <taxon>Euteleostomi</taxon>
        <taxon>Actinopterygii</taxon>
        <taxon>Neopterygii</taxon>
        <taxon>Teleostei</taxon>
        <taxon>Ostariophysi</taxon>
        <taxon>Siluriformes</taxon>
        <taxon>Pangasiidae</taxon>
        <taxon>Pangasius</taxon>
    </lineage>
</organism>
<sequence>MFHLNYSSSVFLSPLLAKTLESHSAVFVCAYTLVRPSEKTPKQNPVPSGLEIRVTFSHQLACLAHHPARSPLCACVTSQLFSPEQLLHTSETQPQVQTLKMSVFGRNSHVLL</sequence>
<dbReference type="Proteomes" id="UP000830395">
    <property type="component" value="Chromosome 11"/>
</dbReference>
<evidence type="ECO:0000313" key="1">
    <source>
        <dbReference type="EMBL" id="MCJ8737831.1"/>
    </source>
</evidence>
<evidence type="ECO:0000313" key="2">
    <source>
        <dbReference type="Proteomes" id="UP000830395"/>
    </source>
</evidence>